<feature type="region of interest" description="Disordered" evidence="1">
    <location>
        <begin position="1"/>
        <end position="64"/>
    </location>
</feature>
<organism evidence="2 3">
    <name type="scientific">Panicum hallii var. hallii</name>
    <dbReference type="NCBI Taxonomy" id="1504633"/>
    <lineage>
        <taxon>Eukaryota</taxon>
        <taxon>Viridiplantae</taxon>
        <taxon>Streptophyta</taxon>
        <taxon>Embryophyta</taxon>
        <taxon>Tracheophyta</taxon>
        <taxon>Spermatophyta</taxon>
        <taxon>Magnoliopsida</taxon>
        <taxon>Liliopsida</taxon>
        <taxon>Poales</taxon>
        <taxon>Poaceae</taxon>
        <taxon>PACMAD clade</taxon>
        <taxon>Panicoideae</taxon>
        <taxon>Panicodae</taxon>
        <taxon>Paniceae</taxon>
        <taxon>Panicinae</taxon>
        <taxon>Panicum</taxon>
        <taxon>Panicum sect. Panicum</taxon>
    </lineage>
</organism>
<proteinExistence type="predicted"/>
<feature type="compositionally biased region" description="Basic and acidic residues" evidence="1">
    <location>
        <begin position="1"/>
        <end position="30"/>
    </location>
</feature>
<sequence length="151" mass="15646">MAVTEAEKKAEEKPAPAAEEKAAKRAEEKAAVLWQGRRRGAAARSTTYLGGPDVEGARSGLPSLGGDADAAPSVSFQHALRVFVAPETTPKFKLLGLGGGSTEVEGPDLASATAEQRQSAAPTKPYLRMHLVTPLLSATADALVLQLASAR</sequence>
<feature type="region of interest" description="Disordered" evidence="1">
    <location>
        <begin position="104"/>
        <end position="123"/>
    </location>
</feature>
<name>A0A2T7C878_9POAL</name>
<dbReference type="AlphaFoldDB" id="A0A2T7C878"/>
<evidence type="ECO:0000256" key="1">
    <source>
        <dbReference type="SAM" id="MobiDB-lite"/>
    </source>
</evidence>
<gene>
    <name evidence="2" type="ORF">GQ55_9G308000</name>
</gene>
<keyword evidence="3" id="KW-1185">Reference proteome</keyword>
<dbReference type="EMBL" id="CM009757">
    <property type="protein sequence ID" value="PUZ39433.1"/>
    <property type="molecule type" value="Genomic_DNA"/>
</dbReference>
<reference evidence="2 3" key="1">
    <citation type="submission" date="2018-04" db="EMBL/GenBank/DDBJ databases">
        <title>WGS assembly of Panicum hallii var. hallii HAL2.</title>
        <authorList>
            <person name="Lovell J."/>
            <person name="Jenkins J."/>
            <person name="Lowry D."/>
            <person name="Mamidi S."/>
            <person name="Sreedasyam A."/>
            <person name="Weng X."/>
            <person name="Barry K."/>
            <person name="Bonette J."/>
            <person name="Campitelli B."/>
            <person name="Daum C."/>
            <person name="Gordon S."/>
            <person name="Gould B."/>
            <person name="Lipzen A."/>
            <person name="MacQueen A."/>
            <person name="Palacio-Mejia J."/>
            <person name="Plott C."/>
            <person name="Shakirov E."/>
            <person name="Shu S."/>
            <person name="Yoshinaga Y."/>
            <person name="Zane M."/>
            <person name="Rokhsar D."/>
            <person name="Grimwood J."/>
            <person name="Schmutz J."/>
            <person name="Juenger T."/>
        </authorList>
    </citation>
    <scope>NUCLEOTIDE SEQUENCE [LARGE SCALE GENOMIC DNA]</scope>
    <source>
        <strain evidence="3">cv. HAL2</strain>
    </source>
</reference>
<evidence type="ECO:0000313" key="3">
    <source>
        <dbReference type="Proteomes" id="UP000244336"/>
    </source>
</evidence>
<protein>
    <submittedName>
        <fullName evidence="2">Uncharacterized protein</fullName>
    </submittedName>
</protein>
<accession>A0A2T7C878</accession>
<dbReference type="Gramene" id="PUZ39433">
    <property type="protein sequence ID" value="PUZ39433"/>
    <property type="gene ID" value="GQ55_9G308000"/>
</dbReference>
<dbReference type="Proteomes" id="UP000244336">
    <property type="component" value="Chromosome 9"/>
</dbReference>
<evidence type="ECO:0000313" key="2">
    <source>
        <dbReference type="EMBL" id="PUZ39433.1"/>
    </source>
</evidence>